<dbReference type="InterPro" id="IPR011701">
    <property type="entry name" value="MFS"/>
</dbReference>
<feature type="transmembrane region" description="Helical" evidence="6">
    <location>
        <begin position="107"/>
        <end position="132"/>
    </location>
</feature>
<dbReference type="PRINTS" id="PR01035">
    <property type="entry name" value="TCRTETA"/>
</dbReference>
<dbReference type="PROSITE" id="PS50850">
    <property type="entry name" value="MFS"/>
    <property type="match status" value="1"/>
</dbReference>
<dbReference type="Pfam" id="PF07690">
    <property type="entry name" value="MFS_1"/>
    <property type="match status" value="1"/>
</dbReference>
<dbReference type="Gene3D" id="1.20.1250.20">
    <property type="entry name" value="MFS general substrate transporter like domains"/>
    <property type="match status" value="1"/>
</dbReference>
<dbReference type="GO" id="GO:0022857">
    <property type="term" value="F:transmembrane transporter activity"/>
    <property type="evidence" value="ECO:0007669"/>
    <property type="project" value="InterPro"/>
</dbReference>
<feature type="transmembrane region" description="Helical" evidence="6">
    <location>
        <begin position="313"/>
        <end position="335"/>
    </location>
</feature>
<proteinExistence type="predicted"/>
<reference evidence="8 9" key="1">
    <citation type="submission" date="2019-08" db="EMBL/GenBank/DDBJ databases">
        <title>Amphibian skin-associated Pigmentiphaga: genome sequence and occurrence across geography and hosts.</title>
        <authorList>
            <person name="Bletz M.C."/>
            <person name="Bunk B."/>
            <person name="Sproeer C."/>
            <person name="Biwer P."/>
            <person name="Reiter S."/>
            <person name="Rabemananjara F.C.E."/>
            <person name="Schulz S."/>
            <person name="Overmann J."/>
            <person name="Vences M."/>
        </authorList>
    </citation>
    <scope>NUCLEOTIDE SEQUENCE [LARGE SCALE GENOMIC DNA]</scope>
    <source>
        <strain evidence="8 9">Mada1488</strain>
    </source>
</reference>
<evidence type="ECO:0000313" key="8">
    <source>
        <dbReference type="EMBL" id="QEI07852.1"/>
    </source>
</evidence>
<feature type="transmembrane region" description="Helical" evidence="6">
    <location>
        <begin position="377"/>
        <end position="395"/>
    </location>
</feature>
<feature type="transmembrane region" description="Helical" evidence="6">
    <location>
        <begin position="82"/>
        <end position="101"/>
    </location>
</feature>
<dbReference type="InterPro" id="IPR036259">
    <property type="entry name" value="MFS_trans_sf"/>
</dbReference>
<feature type="transmembrane region" description="Helical" evidence="6">
    <location>
        <begin position="181"/>
        <end position="201"/>
    </location>
</feature>
<dbReference type="PANTHER" id="PTHR23546">
    <property type="entry name" value="TRANSPORT PROTEIN"/>
    <property type="match status" value="1"/>
</dbReference>
<dbReference type="EMBL" id="CP043046">
    <property type="protein sequence ID" value="QEI07852.1"/>
    <property type="molecule type" value="Genomic_DNA"/>
</dbReference>
<dbReference type="InterPro" id="IPR001958">
    <property type="entry name" value="Tet-R_TetA/multi-R_MdtG-like"/>
</dbReference>
<dbReference type="InterPro" id="IPR020846">
    <property type="entry name" value="MFS_dom"/>
</dbReference>
<feature type="transmembrane region" description="Helical" evidence="6">
    <location>
        <begin position="48"/>
        <end position="70"/>
    </location>
</feature>
<dbReference type="Proteomes" id="UP000325161">
    <property type="component" value="Chromosome"/>
</dbReference>
<evidence type="ECO:0000256" key="3">
    <source>
        <dbReference type="ARBA" id="ARBA00022989"/>
    </source>
</evidence>
<evidence type="ECO:0000256" key="4">
    <source>
        <dbReference type="ARBA" id="ARBA00023136"/>
    </source>
</evidence>
<feature type="transmembrane region" description="Helical" evidence="6">
    <location>
        <begin position="290"/>
        <end position="307"/>
    </location>
</feature>
<dbReference type="SUPFAM" id="SSF103473">
    <property type="entry name" value="MFS general substrate transporter"/>
    <property type="match status" value="1"/>
</dbReference>
<dbReference type="KEGG" id="pacr:FXN63_19925"/>
<dbReference type="CDD" id="cd17330">
    <property type="entry name" value="MFS_SLC46_TetA_like"/>
    <property type="match status" value="1"/>
</dbReference>
<gene>
    <name evidence="8" type="ORF">FXN63_19925</name>
</gene>
<feature type="transmembrane region" description="Helical" evidence="6">
    <location>
        <begin position="347"/>
        <end position="371"/>
    </location>
</feature>
<protein>
    <submittedName>
        <fullName evidence="8">MFS transporter</fullName>
    </submittedName>
</protein>
<dbReference type="GO" id="GO:0016020">
    <property type="term" value="C:membrane"/>
    <property type="evidence" value="ECO:0007669"/>
    <property type="project" value="UniProtKB-SubCell"/>
</dbReference>
<accession>A0A5C0AZG2</accession>
<evidence type="ECO:0000256" key="1">
    <source>
        <dbReference type="ARBA" id="ARBA00004141"/>
    </source>
</evidence>
<evidence type="ECO:0000256" key="2">
    <source>
        <dbReference type="ARBA" id="ARBA00022692"/>
    </source>
</evidence>
<feature type="transmembrane region" description="Helical" evidence="6">
    <location>
        <begin position="226"/>
        <end position="248"/>
    </location>
</feature>
<feature type="transmembrane region" description="Helical" evidence="6">
    <location>
        <begin position="21"/>
        <end position="42"/>
    </location>
</feature>
<sequence length="423" mass="43550">MALRMSPRTPTPAPFSLRPLLAANMACTMAMMAFVSLIGPIVRQVGLMAWQAGAAVTVGGVLWMLLARPWGAASDKHGRRKILLLGVGGFVLSYWAMAAVIDVSLRMMPAALLVFIGLVITRGAIGAFYGAIPTAGMALVADHVPPMKRAGAMASLGAANAVGMVVGPALAAMLAQHSLSLPLYLTGLLPIIAFVILWMALPRTTPVQHPQRATLKLNDVRLRRPMAVAFTAMFCVAVAQITVGFFAIDRLGLVGPAAAKAAGIALTAVGVSLVLSQMLVRKLKWQPQRMIYVGGLVAAIGFGAVALAESAPVLWACYFVAAAGMGWIFPAFSALAANSVEAHEQGAAAGTVGAAQGLGIVVGPLVGTVLYSVSPGTPYLMVGAMLAAVAVWPTADAMPPAGKADNNTDKPAEKAGDKPETVA</sequence>
<keyword evidence="3 6" id="KW-1133">Transmembrane helix</keyword>
<keyword evidence="4 6" id="KW-0472">Membrane</keyword>
<dbReference type="OrthoDB" id="65739at2"/>
<evidence type="ECO:0000259" key="7">
    <source>
        <dbReference type="PROSITE" id="PS50850"/>
    </source>
</evidence>
<evidence type="ECO:0000256" key="6">
    <source>
        <dbReference type="SAM" id="Phobius"/>
    </source>
</evidence>
<name>A0A5C0AZG2_9BURK</name>
<feature type="transmembrane region" description="Helical" evidence="6">
    <location>
        <begin position="153"/>
        <end position="175"/>
    </location>
</feature>
<evidence type="ECO:0000256" key="5">
    <source>
        <dbReference type="SAM" id="MobiDB-lite"/>
    </source>
</evidence>
<feature type="transmembrane region" description="Helical" evidence="6">
    <location>
        <begin position="254"/>
        <end position="278"/>
    </location>
</feature>
<feature type="region of interest" description="Disordered" evidence="5">
    <location>
        <begin position="399"/>
        <end position="423"/>
    </location>
</feature>
<keyword evidence="9" id="KW-1185">Reference proteome</keyword>
<organism evidence="8 9">
    <name type="scientific">Pigmentiphaga aceris</name>
    <dbReference type="NCBI Taxonomy" id="1940612"/>
    <lineage>
        <taxon>Bacteria</taxon>
        <taxon>Pseudomonadati</taxon>
        <taxon>Pseudomonadota</taxon>
        <taxon>Betaproteobacteria</taxon>
        <taxon>Burkholderiales</taxon>
        <taxon>Alcaligenaceae</taxon>
        <taxon>Pigmentiphaga</taxon>
    </lineage>
</organism>
<evidence type="ECO:0000313" key="9">
    <source>
        <dbReference type="Proteomes" id="UP000325161"/>
    </source>
</evidence>
<feature type="compositionally biased region" description="Basic and acidic residues" evidence="5">
    <location>
        <begin position="406"/>
        <end position="423"/>
    </location>
</feature>
<dbReference type="PANTHER" id="PTHR23546:SF1">
    <property type="entry name" value="MEMBRANE PROTEIN"/>
    <property type="match status" value="1"/>
</dbReference>
<comment type="subcellular location">
    <subcellularLocation>
        <location evidence="1">Membrane</location>
        <topology evidence="1">Multi-pass membrane protein</topology>
    </subcellularLocation>
</comment>
<keyword evidence="2 6" id="KW-0812">Transmembrane</keyword>
<dbReference type="AlphaFoldDB" id="A0A5C0AZG2"/>
<feature type="domain" description="Major facilitator superfamily (MFS) profile" evidence="7">
    <location>
        <begin position="1"/>
        <end position="402"/>
    </location>
</feature>